<evidence type="ECO:0000313" key="3">
    <source>
        <dbReference type="EMBL" id="PKI63190.1"/>
    </source>
</evidence>
<dbReference type="PANTHER" id="PTHR31301">
    <property type="entry name" value="LOB DOMAIN-CONTAINING PROTEIN 4-RELATED"/>
    <property type="match status" value="1"/>
</dbReference>
<comment type="similarity">
    <text evidence="1">Belongs to the LOB domain-containing protein family.</text>
</comment>
<name>A0A2I0K4X2_PUNGR</name>
<organism evidence="3 4">
    <name type="scientific">Punica granatum</name>
    <name type="common">Pomegranate</name>
    <dbReference type="NCBI Taxonomy" id="22663"/>
    <lineage>
        <taxon>Eukaryota</taxon>
        <taxon>Viridiplantae</taxon>
        <taxon>Streptophyta</taxon>
        <taxon>Embryophyta</taxon>
        <taxon>Tracheophyta</taxon>
        <taxon>Spermatophyta</taxon>
        <taxon>Magnoliopsida</taxon>
        <taxon>eudicotyledons</taxon>
        <taxon>Gunneridae</taxon>
        <taxon>Pentapetalae</taxon>
        <taxon>rosids</taxon>
        <taxon>malvids</taxon>
        <taxon>Myrtales</taxon>
        <taxon>Lythraceae</taxon>
        <taxon>Punica</taxon>
    </lineage>
</organism>
<evidence type="ECO:0000256" key="1">
    <source>
        <dbReference type="ARBA" id="ARBA00005474"/>
    </source>
</evidence>
<dbReference type="PROSITE" id="PS50891">
    <property type="entry name" value="LOB"/>
    <property type="match status" value="1"/>
</dbReference>
<dbReference type="InterPro" id="IPR004883">
    <property type="entry name" value="LOB"/>
</dbReference>
<gene>
    <name evidence="3" type="ORF">CRG98_016375</name>
</gene>
<accession>A0A2I0K4X2</accession>
<dbReference type="EMBL" id="PGOL01000900">
    <property type="protein sequence ID" value="PKI63190.1"/>
    <property type="molecule type" value="Genomic_DNA"/>
</dbReference>
<proteinExistence type="inferred from homology"/>
<protein>
    <recommendedName>
        <fullName evidence="2">LOB domain-containing protein</fullName>
    </recommendedName>
</protein>
<dbReference type="Proteomes" id="UP000233551">
    <property type="component" value="Unassembled WGS sequence"/>
</dbReference>
<evidence type="ECO:0000313" key="4">
    <source>
        <dbReference type="Proteomes" id="UP000233551"/>
    </source>
</evidence>
<reference evidence="3 4" key="1">
    <citation type="submission" date="2017-11" db="EMBL/GenBank/DDBJ databases">
        <title>De-novo sequencing of pomegranate (Punica granatum L.) genome.</title>
        <authorList>
            <person name="Akparov Z."/>
            <person name="Amiraslanov A."/>
            <person name="Hajiyeva S."/>
            <person name="Abbasov M."/>
            <person name="Kaur K."/>
            <person name="Hamwieh A."/>
            <person name="Solovyev V."/>
            <person name="Salamov A."/>
            <person name="Braich B."/>
            <person name="Kosarev P."/>
            <person name="Mahmoud A."/>
            <person name="Hajiyev E."/>
            <person name="Babayeva S."/>
            <person name="Izzatullayeva V."/>
            <person name="Mammadov A."/>
            <person name="Mammadov A."/>
            <person name="Sharifova S."/>
            <person name="Ojaghi J."/>
            <person name="Eynullazada K."/>
            <person name="Bayramov B."/>
            <person name="Abdulazimova A."/>
            <person name="Shahmuradov I."/>
        </authorList>
    </citation>
    <scope>NUCLEOTIDE SEQUENCE [LARGE SCALE GENOMIC DNA]</scope>
    <source>
        <strain evidence="4">cv. AG2017</strain>
        <tissue evidence="3">Leaf</tissue>
    </source>
</reference>
<sequence length="257" mass="29255">MTPKGGLSQACGACKFQRRKCTLDCLLAPYFPADKPEVFKNVHRLFGVKKIVKTLEIIKDPFQRAEFMTSMIYQANMREMFPVLGCCHVIDLYYSQISLLEEELHSVYSQLDYYHSRHDNQVHLQFNPVMTTLRAITVPSCLDPKDTIPNPSLWIRSPHTNSDIDHKKNDDSFPAVHPQFAGTTTAPQSLMAMHQQTIQDYKDMKSSSKSIGNEQLSVHSKGCLQIKFGINAERHDAVHGACSRERSKGCYRMLQSD</sequence>
<keyword evidence="4" id="KW-1185">Reference proteome</keyword>
<dbReference type="AlphaFoldDB" id="A0A2I0K4X2"/>
<evidence type="ECO:0000259" key="2">
    <source>
        <dbReference type="PROSITE" id="PS50891"/>
    </source>
</evidence>
<dbReference type="Pfam" id="PF03195">
    <property type="entry name" value="LOB"/>
    <property type="match status" value="1"/>
</dbReference>
<dbReference type="PANTHER" id="PTHR31301:SF21">
    <property type="entry name" value="LOB DOMAIN-CONTAINING PROTEIN 27-RELATED"/>
    <property type="match status" value="1"/>
</dbReference>
<dbReference type="STRING" id="22663.A0A2I0K4X2"/>
<comment type="caution">
    <text evidence="3">The sequence shown here is derived from an EMBL/GenBank/DDBJ whole genome shotgun (WGS) entry which is preliminary data.</text>
</comment>
<feature type="domain" description="LOB" evidence="2">
    <location>
        <begin position="9"/>
        <end position="111"/>
    </location>
</feature>